<proteinExistence type="predicted"/>
<gene>
    <name evidence="1" type="ORF">BO86DRAFT_385403</name>
</gene>
<dbReference type="GeneID" id="37174788"/>
<dbReference type="AlphaFoldDB" id="A0A8T8XGV8"/>
<organism evidence="1 2">
    <name type="scientific">Aspergillus japonicus CBS 114.51</name>
    <dbReference type="NCBI Taxonomy" id="1448312"/>
    <lineage>
        <taxon>Eukaryota</taxon>
        <taxon>Fungi</taxon>
        <taxon>Dikarya</taxon>
        <taxon>Ascomycota</taxon>
        <taxon>Pezizomycotina</taxon>
        <taxon>Eurotiomycetes</taxon>
        <taxon>Eurotiomycetidae</taxon>
        <taxon>Eurotiales</taxon>
        <taxon>Aspergillaceae</taxon>
        <taxon>Aspergillus</taxon>
        <taxon>Aspergillus subgen. Circumdati</taxon>
    </lineage>
</organism>
<protein>
    <submittedName>
        <fullName evidence="1">Uncharacterized protein</fullName>
    </submittedName>
</protein>
<accession>A0A8T8XGV8</accession>
<sequence>MPLLIRVDILTESHALQRQRPLSSPTDSRCGAYMCCAQHVFQNRLGPLPGKTA</sequence>
<reference evidence="1 2" key="1">
    <citation type="submission" date="2018-02" db="EMBL/GenBank/DDBJ databases">
        <title>The genomes of Aspergillus section Nigri reveals drivers in fungal speciation.</title>
        <authorList>
            <consortium name="DOE Joint Genome Institute"/>
            <person name="Vesth T.C."/>
            <person name="Nybo J."/>
            <person name="Theobald S."/>
            <person name="Brandl J."/>
            <person name="Frisvad J.C."/>
            <person name="Nielsen K.F."/>
            <person name="Lyhne E.K."/>
            <person name="Kogle M.E."/>
            <person name="Kuo A."/>
            <person name="Riley R."/>
            <person name="Clum A."/>
            <person name="Nolan M."/>
            <person name="Lipzen A."/>
            <person name="Salamov A."/>
            <person name="Henrissat B."/>
            <person name="Wiebenga A."/>
            <person name="De vries R.P."/>
            <person name="Grigoriev I.V."/>
            <person name="Mortensen U.H."/>
            <person name="Andersen M.R."/>
            <person name="Baker S.E."/>
        </authorList>
    </citation>
    <scope>NUCLEOTIDE SEQUENCE [LARGE SCALE GENOMIC DNA]</scope>
    <source>
        <strain evidence="1 2">CBS 114.51</strain>
    </source>
</reference>
<keyword evidence="2" id="KW-1185">Reference proteome</keyword>
<name>A0A8T8XGV8_ASPJA</name>
<dbReference type="EMBL" id="KZ824772">
    <property type="protein sequence ID" value="RAH86562.1"/>
    <property type="molecule type" value="Genomic_DNA"/>
</dbReference>
<dbReference type="RefSeq" id="XP_025532456.1">
    <property type="nucleotide sequence ID" value="XM_025671096.1"/>
</dbReference>
<evidence type="ECO:0000313" key="1">
    <source>
        <dbReference type="EMBL" id="RAH86562.1"/>
    </source>
</evidence>
<dbReference type="Proteomes" id="UP000249497">
    <property type="component" value="Unassembled WGS sequence"/>
</dbReference>
<evidence type="ECO:0000313" key="2">
    <source>
        <dbReference type="Proteomes" id="UP000249497"/>
    </source>
</evidence>